<comment type="caution">
    <text evidence="1">The sequence shown here is derived from an EMBL/GenBank/DDBJ whole genome shotgun (WGS) entry which is preliminary data.</text>
</comment>
<gene>
    <name evidence="1" type="ORF">MEUPH1_LOCUS5023</name>
</gene>
<evidence type="ECO:0000313" key="1">
    <source>
        <dbReference type="EMBL" id="CAI6348332.1"/>
    </source>
</evidence>
<dbReference type="Proteomes" id="UP001160148">
    <property type="component" value="Unassembled WGS sequence"/>
</dbReference>
<protein>
    <submittedName>
        <fullName evidence="1">Uncharacterized protein</fullName>
    </submittedName>
</protein>
<keyword evidence="2" id="KW-1185">Reference proteome</keyword>
<proteinExistence type="predicted"/>
<accession>A0AAV0VZN6</accession>
<evidence type="ECO:0000313" key="2">
    <source>
        <dbReference type="Proteomes" id="UP001160148"/>
    </source>
</evidence>
<sequence length="178" mass="20774">MAKAIYSLKIYLFREQFRLTRLTPKEESALRSICIFIVRLYIKVWFNSPSSIKTPLQGLTFMKNLLQYASIDNLDKDLSQIAVKKFCGHLWYLSAELCAFDFFDEAVPLETKRKMIHALNNDECLSELNSNAQRLIIFAKNANELLEKEIDDFICVNTKNLFKRFAINTTFLNENPLM</sequence>
<name>A0AAV0VZN6_9HEMI</name>
<dbReference type="AlphaFoldDB" id="A0AAV0VZN6"/>
<reference evidence="1 2" key="1">
    <citation type="submission" date="2023-01" db="EMBL/GenBank/DDBJ databases">
        <authorList>
            <person name="Whitehead M."/>
        </authorList>
    </citation>
    <scope>NUCLEOTIDE SEQUENCE [LARGE SCALE GENOMIC DNA]</scope>
</reference>
<dbReference type="EMBL" id="CARXXK010000001">
    <property type="protein sequence ID" value="CAI6348332.1"/>
    <property type="molecule type" value="Genomic_DNA"/>
</dbReference>
<organism evidence="1 2">
    <name type="scientific">Macrosiphum euphorbiae</name>
    <name type="common">potato aphid</name>
    <dbReference type="NCBI Taxonomy" id="13131"/>
    <lineage>
        <taxon>Eukaryota</taxon>
        <taxon>Metazoa</taxon>
        <taxon>Ecdysozoa</taxon>
        <taxon>Arthropoda</taxon>
        <taxon>Hexapoda</taxon>
        <taxon>Insecta</taxon>
        <taxon>Pterygota</taxon>
        <taxon>Neoptera</taxon>
        <taxon>Paraneoptera</taxon>
        <taxon>Hemiptera</taxon>
        <taxon>Sternorrhyncha</taxon>
        <taxon>Aphidomorpha</taxon>
        <taxon>Aphidoidea</taxon>
        <taxon>Aphididae</taxon>
        <taxon>Macrosiphini</taxon>
        <taxon>Macrosiphum</taxon>
    </lineage>
</organism>